<dbReference type="Gene3D" id="3.30.70.120">
    <property type="match status" value="1"/>
</dbReference>
<dbReference type="EMBL" id="JACCFO010000001">
    <property type="protein sequence ID" value="NYI97252.1"/>
    <property type="molecule type" value="Genomic_DNA"/>
</dbReference>
<dbReference type="AlphaFoldDB" id="A0A853BSD6"/>
<dbReference type="InterPro" id="IPR011322">
    <property type="entry name" value="N-reg_PII-like_a/b"/>
</dbReference>
<protein>
    <submittedName>
        <fullName evidence="3">Periplasmic divalent cation tolerance protein</fullName>
    </submittedName>
</protein>
<feature type="region of interest" description="Disordered" evidence="2">
    <location>
        <begin position="1"/>
        <end position="24"/>
    </location>
</feature>
<dbReference type="SUPFAM" id="SSF54913">
    <property type="entry name" value="GlnB-like"/>
    <property type="match status" value="1"/>
</dbReference>
<name>A0A853BSD6_9ACTN</name>
<dbReference type="GO" id="GO:0010038">
    <property type="term" value="P:response to metal ion"/>
    <property type="evidence" value="ECO:0007669"/>
    <property type="project" value="InterPro"/>
</dbReference>
<reference evidence="3 4" key="1">
    <citation type="submission" date="2020-07" db="EMBL/GenBank/DDBJ databases">
        <title>Sequencing the genomes of 1000 actinobacteria strains.</title>
        <authorList>
            <person name="Klenk H.-P."/>
        </authorList>
    </citation>
    <scope>NUCLEOTIDE SEQUENCE [LARGE SCALE GENOMIC DNA]</scope>
    <source>
        <strain evidence="3 4">DSM 45927</strain>
    </source>
</reference>
<evidence type="ECO:0000256" key="1">
    <source>
        <dbReference type="ARBA" id="ARBA00010169"/>
    </source>
</evidence>
<dbReference type="PANTHER" id="PTHR23419">
    <property type="entry name" value="DIVALENT CATION TOLERANCE CUTA-RELATED"/>
    <property type="match status" value="1"/>
</dbReference>
<evidence type="ECO:0000256" key="2">
    <source>
        <dbReference type="SAM" id="MobiDB-lite"/>
    </source>
</evidence>
<accession>A0A853BSD6</accession>
<comment type="caution">
    <text evidence="3">The sequence shown here is derived from an EMBL/GenBank/DDBJ whole genome shotgun (WGS) entry which is preliminary data.</text>
</comment>
<proteinExistence type="inferred from homology"/>
<evidence type="ECO:0000313" key="3">
    <source>
        <dbReference type="EMBL" id="NYI97252.1"/>
    </source>
</evidence>
<sequence length="116" mass="12482">MTQTPGGAPGAPAHVRVETTTDTAESAAALARSAVERGLAACAQVEAPITSHYRWEGEIRADTEWRVSFKTARDRLGDLVDHLTAAHPYDVPEVIAVPIEGGSAEYLAWLVSETRR</sequence>
<comment type="similarity">
    <text evidence="1">Belongs to the CutA family.</text>
</comment>
<gene>
    <name evidence="3" type="ORF">HNR12_003529</name>
</gene>
<evidence type="ECO:0000313" key="4">
    <source>
        <dbReference type="Proteomes" id="UP000575985"/>
    </source>
</evidence>
<keyword evidence="4" id="KW-1185">Reference proteome</keyword>
<dbReference type="Pfam" id="PF03091">
    <property type="entry name" value="CutA1"/>
    <property type="match status" value="1"/>
</dbReference>
<dbReference type="InterPro" id="IPR004323">
    <property type="entry name" value="Ion_tolerance_CutA"/>
</dbReference>
<organism evidence="3 4">
    <name type="scientific">Streptomonospora nanhaiensis</name>
    <dbReference type="NCBI Taxonomy" id="1323731"/>
    <lineage>
        <taxon>Bacteria</taxon>
        <taxon>Bacillati</taxon>
        <taxon>Actinomycetota</taxon>
        <taxon>Actinomycetes</taxon>
        <taxon>Streptosporangiales</taxon>
        <taxon>Nocardiopsidaceae</taxon>
        <taxon>Streptomonospora</taxon>
    </lineage>
</organism>
<dbReference type="PANTHER" id="PTHR23419:SF8">
    <property type="entry name" value="FI09726P"/>
    <property type="match status" value="1"/>
</dbReference>
<dbReference type="InterPro" id="IPR015867">
    <property type="entry name" value="N-reg_PII/ATP_PRibTrfase_C"/>
</dbReference>
<dbReference type="Proteomes" id="UP000575985">
    <property type="component" value="Unassembled WGS sequence"/>
</dbReference>
<dbReference type="GO" id="GO:0005507">
    <property type="term" value="F:copper ion binding"/>
    <property type="evidence" value="ECO:0007669"/>
    <property type="project" value="TreeGrafter"/>
</dbReference>
<dbReference type="RefSeq" id="WP_179768627.1">
    <property type="nucleotide sequence ID" value="NZ_JACCFO010000001.1"/>
</dbReference>